<evidence type="ECO:0000256" key="8">
    <source>
        <dbReference type="ARBA" id="ARBA00022801"/>
    </source>
</evidence>
<evidence type="ECO:0000256" key="3">
    <source>
        <dbReference type="ARBA" id="ARBA00001947"/>
    </source>
</evidence>
<comment type="cofactor">
    <cofactor evidence="1">
        <name>Co(2+)</name>
        <dbReference type="ChEBI" id="CHEBI:48828"/>
    </cofactor>
</comment>
<keyword evidence="7" id="KW-0479">Metal-binding</keyword>
<dbReference type="RefSeq" id="WP_125715329.1">
    <property type="nucleotide sequence ID" value="NZ_JBHTOP010000028.1"/>
</dbReference>
<comment type="cofactor">
    <cofactor evidence="2">
        <name>Mg(2+)</name>
        <dbReference type="ChEBI" id="CHEBI:18420"/>
    </cofactor>
</comment>
<evidence type="ECO:0000256" key="1">
    <source>
        <dbReference type="ARBA" id="ARBA00001941"/>
    </source>
</evidence>
<dbReference type="InterPro" id="IPR052170">
    <property type="entry name" value="M29_Exopeptidase"/>
</dbReference>
<dbReference type="PANTHER" id="PTHR34448">
    <property type="entry name" value="AMINOPEPTIDASE"/>
    <property type="match status" value="1"/>
</dbReference>
<sequence length="411" mass="44975">MSQPTFNQQLKKYAQLIVKTGINVQAGDTVVLQIAVTQTQLAHHIVQQAYTLGAAEVLVVWADSFVQKQLLTQADKTRLTAQPDYRKAEIDYWLSHQAKRISVMSTAPNALADVDPERIHLFQTAAGQLQQTLRRATQNNDVSWTVVAAAEPDWAQIVFPDLTPTAAEAALWQEIFKTTRVDQPDPVQAWAAHDAQLRQKATWLNDLQFDALHYQAPGTDLTVGLPKAHFWSAASSQNAHGQRFMANMPTEEVFTAPDHRRIDGTVTATKPLSYAGQMLDGLEFTFKAGQVVQATAKTGQTLLTQLLSTDDGAKSLGEVALVPVTSPIAQADLVFHNTLFDENASNHLALGSAYPFSIKAGTKMNPLALQKAGLNQSLIHVDFMVGSEQMAIDGLTKTGQVVPIFRNGTWV</sequence>
<evidence type="ECO:0000256" key="7">
    <source>
        <dbReference type="ARBA" id="ARBA00022723"/>
    </source>
</evidence>
<evidence type="ECO:0000313" key="10">
    <source>
        <dbReference type="EMBL" id="MFD1672980.1"/>
    </source>
</evidence>
<dbReference type="InterPro" id="IPR035097">
    <property type="entry name" value="M29_N-terminal"/>
</dbReference>
<dbReference type="EMBL" id="JBHTOP010000028">
    <property type="protein sequence ID" value="MFD1672980.1"/>
    <property type="molecule type" value="Genomic_DNA"/>
</dbReference>
<proteinExistence type="inferred from homology"/>
<evidence type="ECO:0000313" key="11">
    <source>
        <dbReference type="Proteomes" id="UP001597267"/>
    </source>
</evidence>
<protein>
    <submittedName>
        <fullName evidence="10">Aminopeptidase</fullName>
    </submittedName>
</protein>
<name>A0ABW4JC02_9LACO</name>
<evidence type="ECO:0000256" key="5">
    <source>
        <dbReference type="ARBA" id="ARBA00022438"/>
    </source>
</evidence>
<dbReference type="PRINTS" id="PR00919">
    <property type="entry name" value="THERMOPTASE"/>
</dbReference>
<comment type="cofactor">
    <cofactor evidence="3">
        <name>Zn(2+)</name>
        <dbReference type="ChEBI" id="CHEBI:29105"/>
    </cofactor>
</comment>
<comment type="similarity">
    <text evidence="4">Belongs to the peptidase M29 family.</text>
</comment>
<keyword evidence="9" id="KW-0482">Metalloprotease</keyword>
<dbReference type="Pfam" id="PF02073">
    <property type="entry name" value="Peptidase_M29"/>
    <property type="match status" value="1"/>
</dbReference>
<dbReference type="SUPFAM" id="SSF144052">
    <property type="entry name" value="Thermophilic metalloprotease-like"/>
    <property type="match status" value="1"/>
</dbReference>
<dbReference type="GO" id="GO:0004177">
    <property type="term" value="F:aminopeptidase activity"/>
    <property type="evidence" value="ECO:0007669"/>
    <property type="project" value="UniProtKB-KW"/>
</dbReference>
<evidence type="ECO:0000256" key="6">
    <source>
        <dbReference type="ARBA" id="ARBA00022670"/>
    </source>
</evidence>
<keyword evidence="11" id="KW-1185">Reference proteome</keyword>
<dbReference type="InterPro" id="IPR000787">
    <property type="entry name" value="Peptidase_M29"/>
</dbReference>
<organism evidence="10 11">
    <name type="scientific">Agrilactobacillus yilanensis</name>
    <dbReference type="NCBI Taxonomy" id="2485997"/>
    <lineage>
        <taxon>Bacteria</taxon>
        <taxon>Bacillati</taxon>
        <taxon>Bacillota</taxon>
        <taxon>Bacilli</taxon>
        <taxon>Lactobacillales</taxon>
        <taxon>Lactobacillaceae</taxon>
        <taxon>Agrilactobacillus</taxon>
    </lineage>
</organism>
<gene>
    <name evidence="10" type="ORF">ACFQ5M_12840</name>
</gene>
<evidence type="ECO:0000256" key="2">
    <source>
        <dbReference type="ARBA" id="ARBA00001946"/>
    </source>
</evidence>
<dbReference type="Proteomes" id="UP001597267">
    <property type="component" value="Unassembled WGS sequence"/>
</dbReference>
<keyword evidence="8" id="KW-0378">Hydrolase</keyword>
<accession>A0ABW4JC02</accession>
<dbReference type="Gene3D" id="3.40.1830.10">
    <property type="entry name" value="Thermophilic metalloprotease (M29)"/>
    <property type="match status" value="1"/>
</dbReference>
<reference evidence="11" key="1">
    <citation type="journal article" date="2019" name="Int. J. Syst. Evol. Microbiol.">
        <title>The Global Catalogue of Microorganisms (GCM) 10K type strain sequencing project: providing services to taxonomists for standard genome sequencing and annotation.</title>
        <authorList>
            <consortium name="The Broad Institute Genomics Platform"/>
            <consortium name="The Broad Institute Genome Sequencing Center for Infectious Disease"/>
            <person name="Wu L."/>
            <person name="Ma J."/>
        </authorList>
    </citation>
    <scope>NUCLEOTIDE SEQUENCE [LARGE SCALE GENOMIC DNA]</scope>
    <source>
        <strain evidence="11">CCM 8896</strain>
    </source>
</reference>
<dbReference type="PANTHER" id="PTHR34448:SF3">
    <property type="entry name" value="AMINOPEPTIDASE AMPS"/>
    <property type="match status" value="1"/>
</dbReference>
<comment type="caution">
    <text evidence="10">The sequence shown here is derived from an EMBL/GenBank/DDBJ whole genome shotgun (WGS) entry which is preliminary data.</text>
</comment>
<evidence type="ECO:0000256" key="4">
    <source>
        <dbReference type="ARBA" id="ARBA00008236"/>
    </source>
</evidence>
<keyword evidence="5 10" id="KW-0031">Aminopeptidase</keyword>
<evidence type="ECO:0000256" key="9">
    <source>
        <dbReference type="ARBA" id="ARBA00023049"/>
    </source>
</evidence>
<keyword evidence="6" id="KW-0645">Protease</keyword>